<accession>A0ABR4BLR0</accession>
<organism evidence="1 2">
    <name type="scientific">Lepraria finkii</name>
    <dbReference type="NCBI Taxonomy" id="1340010"/>
    <lineage>
        <taxon>Eukaryota</taxon>
        <taxon>Fungi</taxon>
        <taxon>Dikarya</taxon>
        <taxon>Ascomycota</taxon>
        <taxon>Pezizomycotina</taxon>
        <taxon>Lecanoromycetes</taxon>
        <taxon>OSLEUM clade</taxon>
        <taxon>Lecanoromycetidae</taxon>
        <taxon>Lecanorales</taxon>
        <taxon>Lecanorineae</taxon>
        <taxon>Stereocaulaceae</taxon>
        <taxon>Lepraria</taxon>
    </lineage>
</organism>
<dbReference type="EMBL" id="JBHFEH010000002">
    <property type="protein sequence ID" value="KAL2058675.1"/>
    <property type="molecule type" value="Genomic_DNA"/>
</dbReference>
<comment type="caution">
    <text evidence="1">The sequence shown here is derived from an EMBL/GenBank/DDBJ whole genome shotgun (WGS) entry which is preliminary data.</text>
</comment>
<evidence type="ECO:0000313" key="1">
    <source>
        <dbReference type="EMBL" id="KAL2058675.1"/>
    </source>
</evidence>
<proteinExistence type="predicted"/>
<keyword evidence="2" id="KW-1185">Reference proteome</keyword>
<dbReference type="Proteomes" id="UP001590951">
    <property type="component" value="Unassembled WGS sequence"/>
</dbReference>
<gene>
    <name evidence="1" type="ORF">ABVK25_001405</name>
</gene>
<evidence type="ECO:0000313" key="2">
    <source>
        <dbReference type="Proteomes" id="UP001590951"/>
    </source>
</evidence>
<protein>
    <submittedName>
        <fullName evidence="1">Uncharacterized protein</fullName>
    </submittedName>
</protein>
<sequence>MVYDRVQPLARMLFKLGFEEFRTLKCKGWYEDASKDQFYLVYEPQQSPADETT</sequence>
<name>A0ABR4BLR0_9LECA</name>
<reference evidence="1 2" key="1">
    <citation type="submission" date="2024-09" db="EMBL/GenBank/DDBJ databases">
        <title>Rethinking Asexuality: The Enigmatic Case of Functional Sexual Genes in Lepraria (Stereocaulaceae).</title>
        <authorList>
            <person name="Doellman M."/>
            <person name="Sun Y."/>
            <person name="Barcenas-Pena A."/>
            <person name="Lumbsch H.T."/>
            <person name="Grewe F."/>
        </authorList>
    </citation>
    <scope>NUCLEOTIDE SEQUENCE [LARGE SCALE GENOMIC DNA]</scope>
    <source>
        <strain evidence="1 2">Grewe 0041</strain>
    </source>
</reference>